<dbReference type="InterPro" id="IPR005107">
    <property type="entry name" value="CO_DH_flav_C"/>
</dbReference>
<dbReference type="GO" id="GO:0016491">
    <property type="term" value="F:oxidoreductase activity"/>
    <property type="evidence" value="ECO:0007669"/>
    <property type="project" value="UniProtKB-KW"/>
</dbReference>
<dbReference type="SUPFAM" id="SSF56176">
    <property type="entry name" value="FAD-binding/transporter-associated domain-like"/>
    <property type="match status" value="1"/>
</dbReference>
<dbReference type="PANTHER" id="PTHR42659:SF2">
    <property type="entry name" value="XANTHINE DEHYDROGENASE SUBUNIT C-RELATED"/>
    <property type="match status" value="1"/>
</dbReference>
<keyword evidence="1" id="KW-0285">Flavoprotein</keyword>
<dbReference type="InterPro" id="IPR036683">
    <property type="entry name" value="CO_DH_flav_C_dom_sf"/>
</dbReference>
<evidence type="ECO:0000313" key="5">
    <source>
        <dbReference type="EMBL" id="HDS10719.1"/>
    </source>
</evidence>
<evidence type="ECO:0000256" key="2">
    <source>
        <dbReference type="ARBA" id="ARBA00022827"/>
    </source>
</evidence>
<keyword evidence="2" id="KW-0274">FAD</keyword>
<dbReference type="InterPro" id="IPR016166">
    <property type="entry name" value="FAD-bd_PCMH"/>
</dbReference>
<evidence type="ECO:0000259" key="4">
    <source>
        <dbReference type="PROSITE" id="PS51387"/>
    </source>
</evidence>
<dbReference type="GO" id="GO:0071949">
    <property type="term" value="F:FAD binding"/>
    <property type="evidence" value="ECO:0007669"/>
    <property type="project" value="InterPro"/>
</dbReference>
<dbReference type="AlphaFoldDB" id="A0A7C1E1R1"/>
<dbReference type="EMBL" id="DSDY01000120">
    <property type="protein sequence ID" value="HDS10719.1"/>
    <property type="molecule type" value="Genomic_DNA"/>
</dbReference>
<dbReference type="InterPro" id="IPR036318">
    <property type="entry name" value="FAD-bd_PCMH-like_sf"/>
</dbReference>
<dbReference type="InterPro" id="IPR002346">
    <property type="entry name" value="Mopterin_DH_FAD-bd"/>
</dbReference>
<dbReference type="SMART" id="SM01092">
    <property type="entry name" value="CO_deh_flav_C"/>
    <property type="match status" value="1"/>
</dbReference>
<feature type="domain" description="FAD-binding PCMH-type" evidence="4">
    <location>
        <begin position="6"/>
        <end position="187"/>
    </location>
</feature>
<dbReference type="InterPro" id="IPR016167">
    <property type="entry name" value="FAD-bd_PCMH_sub1"/>
</dbReference>
<name>A0A7C1E1R1_9CREN</name>
<organism evidence="5">
    <name type="scientific">Fervidicoccus fontis</name>
    <dbReference type="NCBI Taxonomy" id="683846"/>
    <lineage>
        <taxon>Archaea</taxon>
        <taxon>Thermoproteota</taxon>
        <taxon>Thermoprotei</taxon>
        <taxon>Fervidicoccales</taxon>
        <taxon>Fervidicoccaceae</taxon>
        <taxon>Fervidicoccus</taxon>
    </lineage>
</organism>
<dbReference type="InterPro" id="IPR051312">
    <property type="entry name" value="Diverse_Substr_Oxidored"/>
</dbReference>
<dbReference type="SUPFAM" id="SSF55447">
    <property type="entry name" value="CO dehydrogenase flavoprotein C-terminal domain-like"/>
    <property type="match status" value="1"/>
</dbReference>
<evidence type="ECO:0000256" key="3">
    <source>
        <dbReference type="ARBA" id="ARBA00023002"/>
    </source>
</evidence>
<dbReference type="Gene3D" id="3.30.465.10">
    <property type="match status" value="1"/>
</dbReference>
<sequence>MSAPYFTLPEFKYVKPQTLEEALKILAENAGEAKILNGGIGVLGFMKERMIEAKILVDIKGIKELKKIEYMPGKGLVVGATVTANELLQYLEKNPEIKKKFSALYESTSDLADAILRNRATIIGNILEGLPYTDAPGPAILFEAEVKAVSTRGERVLPVEGLVLGPMMTRLEPDEIVTEILYKEPPAGARTGYVKFNPGLEYGYVNVAALVANPDNPQKRDVRIVITSATTLPFRPKAAEEVFKQDIPFEKAAELAAKKIEEEIEPLSDPYASAEYRRYLASTLTYKLLIKLARGE</sequence>
<keyword evidence="3" id="KW-0560">Oxidoreductase</keyword>
<evidence type="ECO:0000256" key="1">
    <source>
        <dbReference type="ARBA" id="ARBA00022630"/>
    </source>
</evidence>
<dbReference type="Pfam" id="PF03450">
    <property type="entry name" value="CO_deh_flav_C"/>
    <property type="match status" value="1"/>
</dbReference>
<dbReference type="InterPro" id="IPR016169">
    <property type="entry name" value="FAD-bd_PCMH_sub2"/>
</dbReference>
<dbReference type="PROSITE" id="PS51387">
    <property type="entry name" value="FAD_PCMH"/>
    <property type="match status" value="1"/>
</dbReference>
<reference evidence="5" key="1">
    <citation type="journal article" date="2020" name="mSystems">
        <title>Genome- and Community-Level Interaction Insights into Carbon Utilization and Element Cycling Functions of Hydrothermarchaeota in Hydrothermal Sediment.</title>
        <authorList>
            <person name="Zhou Z."/>
            <person name="Liu Y."/>
            <person name="Xu W."/>
            <person name="Pan J."/>
            <person name="Luo Z.H."/>
            <person name="Li M."/>
        </authorList>
    </citation>
    <scope>NUCLEOTIDE SEQUENCE [LARGE SCALE GENOMIC DNA]</scope>
    <source>
        <strain evidence="5">SpSt-123</strain>
    </source>
</reference>
<dbReference type="Gene3D" id="3.30.390.50">
    <property type="entry name" value="CO dehydrogenase flavoprotein, C-terminal domain"/>
    <property type="match status" value="1"/>
</dbReference>
<accession>A0A7C1E1R1</accession>
<proteinExistence type="predicted"/>
<protein>
    <recommendedName>
        <fullName evidence="4">FAD-binding PCMH-type domain-containing protein</fullName>
    </recommendedName>
</protein>
<dbReference type="Gene3D" id="3.30.43.10">
    <property type="entry name" value="Uridine Diphospho-n-acetylenolpyruvylglucosamine Reductase, domain 2"/>
    <property type="match status" value="1"/>
</dbReference>
<comment type="caution">
    <text evidence="5">The sequence shown here is derived from an EMBL/GenBank/DDBJ whole genome shotgun (WGS) entry which is preliminary data.</text>
</comment>
<dbReference type="PANTHER" id="PTHR42659">
    <property type="entry name" value="XANTHINE DEHYDROGENASE SUBUNIT C-RELATED"/>
    <property type="match status" value="1"/>
</dbReference>
<gene>
    <name evidence="5" type="ORF">ENO04_03785</name>
</gene>
<dbReference type="Pfam" id="PF00941">
    <property type="entry name" value="FAD_binding_5"/>
    <property type="match status" value="1"/>
</dbReference>